<keyword evidence="3" id="KW-0067">ATP-binding</keyword>
<accession>A0A5C7SA59</accession>
<dbReference type="Pfam" id="PF20703">
    <property type="entry name" value="nSTAND1"/>
    <property type="match status" value="1"/>
</dbReference>
<dbReference type="Proteomes" id="UP000321192">
    <property type="component" value="Unassembled WGS sequence"/>
</dbReference>
<feature type="domain" description="Novel STAND NTPase 1" evidence="2">
    <location>
        <begin position="25"/>
        <end position="451"/>
    </location>
</feature>
<protein>
    <submittedName>
        <fullName evidence="3">ATP-binding protein</fullName>
    </submittedName>
</protein>
<gene>
    <name evidence="3" type="ORF">E6Q80_20490</name>
</gene>
<keyword evidence="1" id="KW-0175">Coiled coil</keyword>
<evidence type="ECO:0000259" key="2">
    <source>
        <dbReference type="Pfam" id="PF20703"/>
    </source>
</evidence>
<evidence type="ECO:0000313" key="3">
    <source>
        <dbReference type="EMBL" id="TXH79451.1"/>
    </source>
</evidence>
<dbReference type="AlphaFoldDB" id="A0A5C7SA59"/>
<evidence type="ECO:0000313" key="4">
    <source>
        <dbReference type="Proteomes" id="UP000321192"/>
    </source>
</evidence>
<dbReference type="RefSeq" id="WP_276661781.1">
    <property type="nucleotide sequence ID" value="NZ_SSFD01000350.1"/>
</dbReference>
<comment type="caution">
    <text evidence="3">The sequence shown here is derived from an EMBL/GenBank/DDBJ whole genome shotgun (WGS) entry which is preliminary data.</text>
</comment>
<reference evidence="3 4" key="1">
    <citation type="submission" date="2018-09" db="EMBL/GenBank/DDBJ databases">
        <title>Metagenome Assembled Genomes from an Advanced Water Purification Facility.</title>
        <authorList>
            <person name="Stamps B.W."/>
            <person name="Spear J.R."/>
        </authorList>
    </citation>
    <scope>NUCLEOTIDE SEQUENCE [LARGE SCALE GENOMIC DNA]</scope>
    <source>
        <strain evidence="3">Bin_27_1</strain>
    </source>
</reference>
<dbReference type="InterPro" id="IPR027417">
    <property type="entry name" value="P-loop_NTPase"/>
</dbReference>
<feature type="coiled-coil region" evidence="1">
    <location>
        <begin position="583"/>
        <end position="657"/>
    </location>
</feature>
<organism evidence="3 4">
    <name type="scientific">Thauera aminoaromatica</name>
    <dbReference type="NCBI Taxonomy" id="164330"/>
    <lineage>
        <taxon>Bacteria</taxon>
        <taxon>Pseudomonadati</taxon>
        <taxon>Pseudomonadota</taxon>
        <taxon>Betaproteobacteria</taxon>
        <taxon>Rhodocyclales</taxon>
        <taxon>Zoogloeaceae</taxon>
        <taxon>Thauera</taxon>
    </lineage>
</organism>
<feature type="coiled-coil region" evidence="1">
    <location>
        <begin position="496"/>
        <end position="524"/>
    </location>
</feature>
<keyword evidence="3" id="KW-0547">Nucleotide-binding</keyword>
<dbReference type="GO" id="GO:0005524">
    <property type="term" value="F:ATP binding"/>
    <property type="evidence" value="ECO:0007669"/>
    <property type="project" value="UniProtKB-KW"/>
</dbReference>
<sequence>MNPGAPAPADDAFDAVFAIRLPPRPYPGLRPFEQHEWPIFFGRERMTDEIVDRLLGHRLLVVHGDSGCGKSSLVRAGVLPRLEQESARGGVRWRTCTTLPRAAPLWNLARALAALDTPGGDGHGLELRTIAFRRALNFGREAPAALAELLGCGPRSQVCILIDQFEELFEHTRRHGAEEATLLAACLVGLLDAPPAGLYAVLTMRSEFLGACSRYEGFAEAVNRTQYLLPRMEHDDLMRAIREPAVLYDGEVTRELAERLIVDGGGGQDQLPLIQHGLMLLHDERARAAGLALAGPTPGAPAWRLGVEHYHAEHGLAGLLSAHADAVQARAEQQCLGGEATRVVEDLFRALTDINAEGQAIRRPCPLARLVAVTGAEESVLRCVVDTFRADGVSFLEPYGHEALPADELIDISHEALIRCWRRIAEPREGWLAREFRNGLVWRALLVQADSFERDPGNVLGATTTDERERWLRRRNAAWAERYGGGWERVQRLLAASVEARALRAAEREVAEKQRQEARRLRRRSRALAVGLSVLAFTSALGGLAWQQSRIAEAARRFAEGERELALTARDEVVRQLEALVEAREAEAAARAAAEAVAQEARQSATALASVVDELERATTAANAPASGDGQAVQRSLTEAKSELRAQVSNLSNLSAQQAAPPVSAAPAPASGGVAPRLWIYIAEEGQRPTAEALEARLRSVRIGDAALELPGIVLVKAAPARSMLRCFRTEECRQDGEALARALAALLQSPTPSLEDFSALYGSSGSVRARHYELWFAPGAIVLSAR</sequence>
<dbReference type="SUPFAM" id="SSF52540">
    <property type="entry name" value="P-loop containing nucleoside triphosphate hydrolases"/>
    <property type="match status" value="1"/>
</dbReference>
<name>A0A5C7SA59_THASP</name>
<dbReference type="EMBL" id="SSFD01000350">
    <property type="protein sequence ID" value="TXH79451.1"/>
    <property type="molecule type" value="Genomic_DNA"/>
</dbReference>
<evidence type="ECO:0000256" key="1">
    <source>
        <dbReference type="SAM" id="Coils"/>
    </source>
</evidence>
<proteinExistence type="predicted"/>
<dbReference type="InterPro" id="IPR049052">
    <property type="entry name" value="nSTAND1"/>
</dbReference>